<keyword evidence="3 9" id="KW-0436">Ligase</keyword>
<dbReference type="OrthoDB" id="10264412at2759"/>
<evidence type="ECO:0000256" key="1">
    <source>
        <dbReference type="ARBA" id="ARBA00005594"/>
    </source>
</evidence>
<dbReference type="GO" id="GO:0000049">
    <property type="term" value="F:tRNA binding"/>
    <property type="evidence" value="ECO:0007669"/>
    <property type="project" value="InterPro"/>
</dbReference>
<comment type="caution">
    <text evidence="12">The sequence shown here is derived from an EMBL/GenBank/DDBJ whole genome shotgun (WGS) entry which is preliminary data.</text>
</comment>
<feature type="domain" description="Methionyl/Valyl/Leucyl/Isoleucyl-tRNA synthetase anticodon-binding" evidence="11">
    <location>
        <begin position="740"/>
        <end position="894"/>
    </location>
</feature>
<evidence type="ECO:0000313" key="12">
    <source>
        <dbReference type="EMBL" id="KAA8911432.1"/>
    </source>
</evidence>
<evidence type="ECO:0000256" key="3">
    <source>
        <dbReference type="ARBA" id="ARBA00022598"/>
    </source>
</evidence>
<evidence type="ECO:0000256" key="6">
    <source>
        <dbReference type="ARBA" id="ARBA00022917"/>
    </source>
</evidence>
<evidence type="ECO:0000256" key="4">
    <source>
        <dbReference type="ARBA" id="ARBA00022741"/>
    </source>
</evidence>
<dbReference type="PANTHER" id="PTHR42765">
    <property type="entry name" value="SOLEUCYL-TRNA SYNTHETASE"/>
    <property type="match status" value="1"/>
</dbReference>
<name>A0A642V2R5_9ASCO</name>
<dbReference type="GO" id="GO:0002161">
    <property type="term" value="F:aminoacyl-tRNA deacylase activity"/>
    <property type="evidence" value="ECO:0007669"/>
    <property type="project" value="InterPro"/>
</dbReference>
<dbReference type="Gene3D" id="3.40.50.620">
    <property type="entry name" value="HUPs"/>
    <property type="match status" value="2"/>
</dbReference>
<proteinExistence type="inferred from homology"/>
<evidence type="ECO:0000256" key="8">
    <source>
        <dbReference type="ARBA" id="ARBA00032665"/>
    </source>
</evidence>
<keyword evidence="13" id="KW-1185">Reference proteome</keyword>
<evidence type="ECO:0000256" key="5">
    <source>
        <dbReference type="ARBA" id="ARBA00022840"/>
    </source>
</evidence>
<organism evidence="12 13">
    <name type="scientific">Trichomonascus ciferrii</name>
    <dbReference type="NCBI Taxonomy" id="44093"/>
    <lineage>
        <taxon>Eukaryota</taxon>
        <taxon>Fungi</taxon>
        <taxon>Dikarya</taxon>
        <taxon>Ascomycota</taxon>
        <taxon>Saccharomycotina</taxon>
        <taxon>Dipodascomycetes</taxon>
        <taxon>Dipodascales</taxon>
        <taxon>Trichomonascaceae</taxon>
        <taxon>Trichomonascus</taxon>
        <taxon>Trichomonascus ciferrii complex</taxon>
    </lineage>
</organism>
<dbReference type="InterPro" id="IPR009008">
    <property type="entry name" value="Val/Leu/Ile-tRNA-synth_edit"/>
</dbReference>
<feature type="domain" description="Aminoacyl-tRNA synthetase class Ia" evidence="10">
    <location>
        <begin position="65"/>
        <end position="697"/>
    </location>
</feature>
<dbReference type="Pfam" id="PF00133">
    <property type="entry name" value="tRNA-synt_1"/>
    <property type="match status" value="1"/>
</dbReference>
<dbReference type="Pfam" id="PF08264">
    <property type="entry name" value="Anticodon_1"/>
    <property type="match status" value="1"/>
</dbReference>
<evidence type="ECO:0000256" key="7">
    <source>
        <dbReference type="ARBA" id="ARBA00023146"/>
    </source>
</evidence>
<dbReference type="PRINTS" id="PR00984">
    <property type="entry name" value="TRNASYNTHILE"/>
</dbReference>
<accession>A0A642V2R5</accession>
<protein>
    <recommendedName>
        <fullName evidence="2">isoleucine--tRNA ligase</fullName>
        <ecNumber evidence="2">6.1.1.5</ecNumber>
    </recommendedName>
    <alternativeName>
        <fullName evidence="8">Isoleucyl-tRNA synthetase</fullName>
    </alternativeName>
</protein>
<dbReference type="GO" id="GO:0005739">
    <property type="term" value="C:mitochondrion"/>
    <property type="evidence" value="ECO:0007669"/>
    <property type="project" value="TreeGrafter"/>
</dbReference>
<dbReference type="Gene3D" id="3.90.740.10">
    <property type="entry name" value="Valyl/Leucyl/Isoleucyl-tRNA synthetase, editing domain"/>
    <property type="match status" value="1"/>
</dbReference>
<dbReference type="InterPro" id="IPR033708">
    <property type="entry name" value="Anticodon_Ile_BEm"/>
</dbReference>
<dbReference type="SUPFAM" id="SSF50677">
    <property type="entry name" value="ValRS/IleRS/LeuRS editing domain"/>
    <property type="match status" value="1"/>
</dbReference>
<dbReference type="GO" id="GO:0032543">
    <property type="term" value="P:mitochondrial translation"/>
    <property type="evidence" value="ECO:0007669"/>
    <property type="project" value="TreeGrafter"/>
</dbReference>
<dbReference type="InterPro" id="IPR050081">
    <property type="entry name" value="Ile-tRNA_ligase"/>
</dbReference>
<dbReference type="InterPro" id="IPR009080">
    <property type="entry name" value="tRNAsynth_Ia_anticodon-bd"/>
</dbReference>
<dbReference type="Gene3D" id="1.10.730.20">
    <property type="match status" value="1"/>
</dbReference>
<dbReference type="InterPro" id="IPR014729">
    <property type="entry name" value="Rossmann-like_a/b/a_fold"/>
</dbReference>
<dbReference type="InterPro" id="IPR002300">
    <property type="entry name" value="aa-tRNA-synth_Ia"/>
</dbReference>
<evidence type="ECO:0000256" key="9">
    <source>
        <dbReference type="RuleBase" id="RU363035"/>
    </source>
</evidence>
<dbReference type="EC" id="6.1.1.5" evidence="2"/>
<evidence type="ECO:0000259" key="10">
    <source>
        <dbReference type="Pfam" id="PF00133"/>
    </source>
</evidence>
<comment type="similarity">
    <text evidence="1 9">Belongs to the class-I aminoacyl-tRNA synthetase family.</text>
</comment>
<dbReference type="AlphaFoldDB" id="A0A642V2R5"/>
<evidence type="ECO:0000313" key="13">
    <source>
        <dbReference type="Proteomes" id="UP000761534"/>
    </source>
</evidence>
<dbReference type="PANTHER" id="PTHR42765:SF1">
    <property type="entry name" value="ISOLEUCINE--TRNA LIGASE, MITOCHONDRIAL"/>
    <property type="match status" value="1"/>
</dbReference>
<evidence type="ECO:0000256" key="2">
    <source>
        <dbReference type="ARBA" id="ARBA00013165"/>
    </source>
</evidence>
<dbReference type="CDD" id="cd07960">
    <property type="entry name" value="Anticodon_Ia_Ile_BEm"/>
    <property type="match status" value="1"/>
</dbReference>
<dbReference type="GO" id="GO:0004822">
    <property type="term" value="F:isoleucine-tRNA ligase activity"/>
    <property type="evidence" value="ECO:0007669"/>
    <property type="project" value="UniProtKB-EC"/>
</dbReference>
<dbReference type="PROSITE" id="PS00178">
    <property type="entry name" value="AA_TRNA_LIGASE_I"/>
    <property type="match status" value="1"/>
</dbReference>
<keyword evidence="6 9" id="KW-0648">Protein biosynthesis</keyword>
<dbReference type="InterPro" id="IPR013155">
    <property type="entry name" value="M/V/L/I-tRNA-synth_anticd-bd"/>
</dbReference>
<gene>
    <name evidence="12" type="ORF">TRICI_003816</name>
</gene>
<dbReference type="Proteomes" id="UP000761534">
    <property type="component" value="Unassembled WGS sequence"/>
</dbReference>
<keyword evidence="5 9" id="KW-0067">ATP-binding</keyword>
<dbReference type="InterPro" id="IPR001412">
    <property type="entry name" value="aa-tRNA-synth_I_CS"/>
</dbReference>
<dbReference type="GO" id="GO:0005524">
    <property type="term" value="F:ATP binding"/>
    <property type="evidence" value="ECO:0007669"/>
    <property type="project" value="UniProtKB-KW"/>
</dbReference>
<dbReference type="GO" id="GO:0006428">
    <property type="term" value="P:isoleucyl-tRNA aminoacylation"/>
    <property type="evidence" value="ECO:0007669"/>
    <property type="project" value="InterPro"/>
</dbReference>
<evidence type="ECO:0000259" key="11">
    <source>
        <dbReference type="Pfam" id="PF08264"/>
    </source>
</evidence>
<dbReference type="EMBL" id="SWFS01000284">
    <property type="protein sequence ID" value="KAA8911432.1"/>
    <property type="molecule type" value="Genomic_DNA"/>
</dbReference>
<dbReference type="InterPro" id="IPR002301">
    <property type="entry name" value="Ile-tRNA-ligase"/>
</dbReference>
<dbReference type="SUPFAM" id="SSF52374">
    <property type="entry name" value="Nucleotidylyl transferase"/>
    <property type="match status" value="1"/>
</dbReference>
<keyword evidence="4 9" id="KW-0547">Nucleotide-binding</keyword>
<keyword evidence="7 9" id="KW-0030">Aminoacyl-tRNA synthetase</keyword>
<dbReference type="SUPFAM" id="SSF47323">
    <property type="entry name" value="Anticodon-binding domain of a subclass of class I aminoacyl-tRNA synthetases"/>
    <property type="match status" value="1"/>
</dbReference>
<dbReference type="VEuPathDB" id="FungiDB:TRICI_003816"/>
<reference evidence="12" key="1">
    <citation type="journal article" date="2019" name="G3 (Bethesda)">
        <title>Genome Assemblies of Two Rare Opportunistic Yeast Pathogens: Diutina rugosa (syn. Candida rugosa) and Trichomonascus ciferrii (syn. Candida ciferrii).</title>
        <authorList>
            <person name="Mixao V."/>
            <person name="Saus E."/>
            <person name="Hansen A.P."/>
            <person name="Lass-Florl C."/>
            <person name="Gabaldon T."/>
        </authorList>
    </citation>
    <scope>NUCLEOTIDE SEQUENCE</scope>
    <source>
        <strain evidence="12">CBS 4856</strain>
    </source>
</reference>
<dbReference type="NCBIfam" id="TIGR00392">
    <property type="entry name" value="ileS"/>
    <property type="match status" value="1"/>
</dbReference>
<sequence length="985" mass="111567">MPPMRPARSTWVLKRSLDIRRLYSSSSEDVYKKFGDTLALPKTSYNAKAPSEKEAAQLIKETGADLYQWQSKTLPKETEVVFHDGPPYANGGLHMGHALNKILKDIINRYNLIQGRRVNYIPGWDCHGLPIELEAMAQATKKLGKRKVENLSVEERRKLCRETALSVVETQMEAFKGFGVMADWDNSTYKTLSPDYVIRQLKVFQQMMNRGLISRKKRPVYWSVESQTALAESELQYGEKKSTAAVVKYKIEPSEKLDALLAKLDHQIDDLYTVIWTTTPWTLVSNRAIAVHPDIEYGIFHSTDHGHVIVAVDRIEEVGEGKLLEPTFLGSDLIGIEYSCLLKGPSVKFPILEGPHVTATSGTGLVHSAPGHGMEDYLMCVPHGMEPYSPIDDKGRYTTDVHDSFQHLVGLDARKEGQEGVLEMAENSNALVSINRDYVHSTPFDWRSKTPVLVRSTPQFFANVSSIKERALSALDRVNFYPPMGRNRLRAFTESRTEWCISRQRVWGVPIPALYHRETGELLLSDESVSHIISVMESDPDDGLSKWFRDEEDVSEWLPPALKDQGAVYRKGLETMDVWFDSGTSWTMFDKELTGQGPVSEYYLEGTDQHRGWFQSSLLTKVATSCEETPSAPYKNIITNGMVLDAHGRKMSKSLKNVVVPADVKQEPKTGKGRDKLGIDGLRLWCAQSDYTSDISLTPVALVQLSALLKKIRLTFKFLLGNLNNYDGSSVDYQQLYPTDKKALADLYDFSKAVKSDFDRFAFNRVVQHVQNHMNINLSAFYFDIVKDRVYADSADGISRRSIQYTFSEILKTYLAVLSPLVPLLTQQVWKHVPGYINQHNAASPFMLGWPEPQEEWRNEQIQAEFDTIKKIRDGVLLAMEKGRTEKNIRSSLGSRVCLTSPNGQTLDLLYKYREHLPAIFITSDVIINDPTPTENCEWKYSSDVDNIHITVIPPNQEKCPRCWQFTAPSPESLCNRCDDVLSCK</sequence>